<evidence type="ECO:0000313" key="2">
    <source>
        <dbReference type="Proteomes" id="UP001054902"/>
    </source>
</evidence>
<gene>
    <name evidence="1" type="ORF">CTEN210_11801</name>
</gene>
<proteinExistence type="predicted"/>
<sequence length="201" mass="22068">MLIFVYHKIILVRKADPSISSYYKAFVQLLTQPKDVPEVMFTNFGEVEAIENLQAQNNMEQEEEVIKISQPDENRDIVSAYDGISKCERMGSNYGGSAALSFVDLSSDPSLPDGFSSVDSAVIVGPNNDAQSVGLSLVDLSSGPSLPDGYSMDSSTLEGSKKMSDVLWSNTYLCVNGIMFIYFANTRELVESKIIDEYIGD</sequence>
<protein>
    <submittedName>
        <fullName evidence="1">Uncharacterized protein</fullName>
    </submittedName>
</protein>
<dbReference type="EMBL" id="BLLK01000047">
    <property type="protein sequence ID" value="GFH55325.1"/>
    <property type="molecule type" value="Genomic_DNA"/>
</dbReference>
<comment type="caution">
    <text evidence="1">The sequence shown here is derived from an EMBL/GenBank/DDBJ whole genome shotgun (WGS) entry which is preliminary data.</text>
</comment>
<accession>A0AAD3H9G6</accession>
<organism evidence="1 2">
    <name type="scientific">Chaetoceros tenuissimus</name>
    <dbReference type="NCBI Taxonomy" id="426638"/>
    <lineage>
        <taxon>Eukaryota</taxon>
        <taxon>Sar</taxon>
        <taxon>Stramenopiles</taxon>
        <taxon>Ochrophyta</taxon>
        <taxon>Bacillariophyta</taxon>
        <taxon>Coscinodiscophyceae</taxon>
        <taxon>Chaetocerotophycidae</taxon>
        <taxon>Chaetocerotales</taxon>
        <taxon>Chaetocerotaceae</taxon>
        <taxon>Chaetoceros</taxon>
    </lineage>
</organism>
<reference evidence="1 2" key="1">
    <citation type="journal article" date="2021" name="Sci. Rep.">
        <title>The genome of the diatom Chaetoceros tenuissimus carries an ancient integrated fragment of an extant virus.</title>
        <authorList>
            <person name="Hongo Y."/>
            <person name="Kimura K."/>
            <person name="Takaki Y."/>
            <person name="Yoshida Y."/>
            <person name="Baba S."/>
            <person name="Kobayashi G."/>
            <person name="Nagasaki K."/>
            <person name="Hano T."/>
            <person name="Tomaru Y."/>
        </authorList>
    </citation>
    <scope>NUCLEOTIDE SEQUENCE [LARGE SCALE GENOMIC DNA]</scope>
    <source>
        <strain evidence="1 2">NIES-3715</strain>
    </source>
</reference>
<evidence type="ECO:0000313" key="1">
    <source>
        <dbReference type="EMBL" id="GFH55325.1"/>
    </source>
</evidence>
<keyword evidence="2" id="KW-1185">Reference proteome</keyword>
<name>A0AAD3H9G6_9STRA</name>
<dbReference type="AlphaFoldDB" id="A0AAD3H9G6"/>
<dbReference type="Proteomes" id="UP001054902">
    <property type="component" value="Unassembled WGS sequence"/>
</dbReference>